<sequence length="425" mass="48038">MKGRRRLSPEETTSSKYRGKDGRWHARVTMGTRLDGRPDRKHISRSAKGELDRAVRALERSRDTGQYTWTESDPTLGQWLEHWLENVLPSTVRWKTLSTYRSQMEVHIVPVLGSVRLSSLRPETLEQHYRRMLDAGSSASLVHAVHRVLRSGLNEAVRRQRLASNPAVIARPPRIPRREVQPLTRDECVAILGAARTRRNAARWSVALSLGLRQGEALGIQWRDIDFDKGTMRIQRAVQRQTWEHGCRLVAGGSQPACGWKRGADCPSRRNGGIRLVETKTNASRRSISLPPPLVEELRIHRRDQAQERLRVGPAWTSSLDLTFPDEAGRPMDPARDWREWKAILGAAGVRDARLHDARHTAATLLLVQGVDLRTVMAIMGWTEMATAQRYSHAVDELRVEAARRIGAALWPGTATRDITMPLNS</sequence>
<dbReference type="GO" id="GO:0003677">
    <property type="term" value="F:DNA binding"/>
    <property type="evidence" value="ECO:0007669"/>
    <property type="project" value="UniProtKB-UniRule"/>
</dbReference>
<evidence type="ECO:0000256" key="4">
    <source>
        <dbReference type="PROSITE-ProRule" id="PRU01248"/>
    </source>
</evidence>
<feature type="region of interest" description="Disordered" evidence="5">
    <location>
        <begin position="1"/>
        <end position="23"/>
    </location>
</feature>
<dbReference type="Pfam" id="PF14659">
    <property type="entry name" value="Phage_int_SAM_3"/>
    <property type="match status" value="1"/>
</dbReference>
<keyword evidence="1" id="KW-0229">DNA integration</keyword>
<evidence type="ECO:0000256" key="5">
    <source>
        <dbReference type="SAM" id="MobiDB-lite"/>
    </source>
</evidence>
<dbReference type="EMBL" id="LT629711">
    <property type="protein sequence ID" value="SDP60692.1"/>
    <property type="molecule type" value="Genomic_DNA"/>
</dbReference>
<gene>
    <name evidence="8" type="ORF">SAMN04489867_3113</name>
</gene>
<feature type="domain" description="Tyr recombinase" evidence="6">
    <location>
        <begin position="178"/>
        <end position="405"/>
    </location>
</feature>
<dbReference type="InterPro" id="IPR004107">
    <property type="entry name" value="Integrase_SAM-like_N"/>
</dbReference>
<evidence type="ECO:0000256" key="2">
    <source>
        <dbReference type="ARBA" id="ARBA00023125"/>
    </source>
</evidence>
<dbReference type="Pfam" id="PF00589">
    <property type="entry name" value="Phage_integrase"/>
    <property type="match status" value="1"/>
</dbReference>
<dbReference type="InterPro" id="IPR050090">
    <property type="entry name" value="Tyrosine_recombinase_XerCD"/>
</dbReference>
<dbReference type="AlphaFoldDB" id="A0A1H0U314"/>
<dbReference type="PANTHER" id="PTHR30349">
    <property type="entry name" value="PHAGE INTEGRASE-RELATED"/>
    <property type="match status" value="1"/>
</dbReference>
<evidence type="ECO:0000256" key="3">
    <source>
        <dbReference type="ARBA" id="ARBA00023172"/>
    </source>
</evidence>
<name>A0A1H0U314_9MICO</name>
<keyword evidence="2 4" id="KW-0238">DNA-binding</keyword>
<proteinExistence type="predicted"/>
<dbReference type="STRING" id="443156.SAMN04489867_3113"/>
<evidence type="ECO:0000313" key="9">
    <source>
        <dbReference type="Proteomes" id="UP000199077"/>
    </source>
</evidence>
<feature type="domain" description="Core-binding (CB)" evidence="7">
    <location>
        <begin position="74"/>
        <end position="157"/>
    </location>
</feature>
<dbReference type="GO" id="GO:0006310">
    <property type="term" value="P:DNA recombination"/>
    <property type="evidence" value="ECO:0007669"/>
    <property type="project" value="UniProtKB-KW"/>
</dbReference>
<dbReference type="InterPro" id="IPR013762">
    <property type="entry name" value="Integrase-like_cat_sf"/>
</dbReference>
<accession>A0A1H0U314</accession>
<dbReference type="PROSITE" id="PS51898">
    <property type="entry name" value="TYR_RECOMBINASE"/>
    <property type="match status" value="1"/>
</dbReference>
<organism evidence="8 9">
    <name type="scientific">Pedococcus dokdonensis</name>
    <dbReference type="NCBI Taxonomy" id="443156"/>
    <lineage>
        <taxon>Bacteria</taxon>
        <taxon>Bacillati</taxon>
        <taxon>Actinomycetota</taxon>
        <taxon>Actinomycetes</taxon>
        <taxon>Micrococcales</taxon>
        <taxon>Intrasporangiaceae</taxon>
        <taxon>Pedococcus</taxon>
    </lineage>
</organism>
<dbReference type="Gene3D" id="1.10.443.10">
    <property type="entry name" value="Intergrase catalytic core"/>
    <property type="match status" value="1"/>
</dbReference>
<protein>
    <submittedName>
        <fullName evidence="8">Site-specific recombinase XerD</fullName>
    </submittedName>
</protein>
<dbReference type="InterPro" id="IPR002104">
    <property type="entry name" value="Integrase_catalytic"/>
</dbReference>
<dbReference type="InterPro" id="IPR010998">
    <property type="entry name" value="Integrase_recombinase_N"/>
</dbReference>
<evidence type="ECO:0000259" key="6">
    <source>
        <dbReference type="PROSITE" id="PS51898"/>
    </source>
</evidence>
<dbReference type="PANTHER" id="PTHR30349:SF91">
    <property type="entry name" value="INTA PROTEIN"/>
    <property type="match status" value="1"/>
</dbReference>
<dbReference type="CDD" id="cd01189">
    <property type="entry name" value="INT_ICEBs1_C_like"/>
    <property type="match status" value="1"/>
</dbReference>
<evidence type="ECO:0000313" key="8">
    <source>
        <dbReference type="EMBL" id="SDP60692.1"/>
    </source>
</evidence>
<dbReference type="Proteomes" id="UP000199077">
    <property type="component" value="Chromosome I"/>
</dbReference>
<evidence type="ECO:0000259" key="7">
    <source>
        <dbReference type="PROSITE" id="PS51900"/>
    </source>
</evidence>
<dbReference type="InterPro" id="IPR044068">
    <property type="entry name" value="CB"/>
</dbReference>
<dbReference type="OrthoDB" id="1822491at2"/>
<keyword evidence="3" id="KW-0233">DNA recombination</keyword>
<dbReference type="InterPro" id="IPR011010">
    <property type="entry name" value="DNA_brk_join_enz"/>
</dbReference>
<dbReference type="PROSITE" id="PS51900">
    <property type="entry name" value="CB"/>
    <property type="match status" value="1"/>
</dbReference>
<dbReference type="Gene3D" id="1.10.150.130">
    <property type="match status" value="1"/>
</dbReference>
<keyword evidence="9" id="KW-1185">Reference proteome</keyword>
<dbReference type="GO" id="GO:0015074">
    <property type="term" value="P:DNA integration"/>
    <property type="evidence" value="ECO:0007669"/>
    <property type="project" value="UniProtKB-KW"/>
</dbReference>
<reference evidence="9" key="1">
    <citation type="submission" date="2016-10" db="EMBL/GenBank/DDBJ databases">
        <authorList>
            <person name="Varghese N."/>
            <person name="Submissions S."/>
        </authorList>
    </citation>
    <scope>NUCLEOTIDE SEQUENCE [LARGE SCALE GENOMIC DNA]</scope>
    <source>
        <strain evidence="9">DSM 22329</strain>
    </source>
</reference>
<evidence type="ECO:0000256" key="1">
    <source>
        <dbReference type="ARBA" id="ARBA00022908"/>
    </source>
</evidence>
<dbReference type="SUPFAM" id="SSF56349">
    <property type="entry name" value="DNA breaking-rejoining enzymes"/>
    <property type="match status" value="1"/>
</dbReference>